<accession>X1JDM6</accession>
<dbReference type="Gene3D" id="3.30.420.130">
    <property type="entry name" value="Dinitrogenase iron-molybdenum cofactor biosynthesis domain"/>
    <property type="match status" value="1"/>
</dbReference>
<protein>
    <submittedName>
        <fullName evidence="1">Uncharacterized protein</fullName>
    </submittedName>
</protein>
<reference evidence="1" key="1">
    <citation type="journal article" date="2014" name="Front. Microbiol.">
        <title>High frequency of phylogenetically diverse reductive dehalogenase-homologous genes in deep subseafloor sedimentary metagenomes.</title>
        <authorList>
            <person name="Kawai M."/>
            <person name="Futagami T."/>
            <person name="Toyoda A."/>
            <person name="Takaki Y."/>
            <person name="Nishi S."/>
            <person name="Hori S."/>
            <person name="Arai W."/>
            <person name="Tsubouchi T."/>
            <person name="Morono Y."/>
            <person name="Uchiyama I."/>
            <person name="Ito T."/>
            <person name="Fujiyama A."/>
            <person name="Inagaki F."/>
            <person name="Takami H."/>
        </authorList>
    </citation>
    <scope>NUCLEOTIDE SEQUENCE</scope>
    <source>
        <strain evidence="1">Expedition CK06-06</strain>
    </source>
</reference>
<sequence length="47" mass="5098">TFVKIEDNKVIEKEVLQNPGHSVGSIPQFVNQQGATYMIAGGMGHRA</sequence>
<organism evidence="1">
    <name type="scientific">marine sediment metagenome</name>
    <dbReference type="NCBI Taxonomy" id="412755"/>
    <lineage>
        <taxon>unclassified sequences</taxon>
        <taxon>metagenomes</taxon>
        <taxon>ecological metagenomes</taxon>
    </lineage>
</organism>
<gene>
    <name evidence="1" type="ORF">S03H2_72739</name>
</gene>
<name>X1JDM6_9ZZZZ</name>
<feature type="non-terminal residue" evidence="1">
    <location>
        <position position="47"/>
    </location>
</feature>
<feature type="non-terminal residue" evidence="1">
    <location>
        <position position="1"/>
    </location>
</feature>
<comment type="caution">
    <text evidence="1">The sequence shown here is derived from an EMBL/GenBank/DDBJ whole genome shotgun (WGS) entry which is preliminary data.</text>
</comment>
<proteinExistence type="predicted"/>
<evidence type="ECO:0000313" key="1">
    <source>
        <dbReference type="EMBL" id="GAH92816.1"/>
    </source>
</evidence>
<dbReference type="SUPFAM" id="SSF53146">
    <property type="entry name" value="Nitrogenase accessory factor-like"/>
    <property type="match status" value="1"/>
</dbReference>
<dbReference type="EMBL" id="BARU01049378">
    <property type="protein sequence ID" value="GAH92816.1"/>
    <property type="molecule type" value="Genomic_DNA"/>
</dbReference>
<dbReference type="AlphaFoldDB" id="X1JDM6"/>
<dbReference type="InterPro" id="IPR036105">
    <property type="entry name" value="DiNase_FeMo-co_biosyn_sf"/>
</dbReference>